<name>A0AAD9IYT4_9ANNE</name>
<dbReference type="SUPFAM" id="SSF47473">
    <property type="entry name" value="EF-hand"/>
    <property type="match status" value="1"/>
</dbReference>
<accession>A0AAD9IYT4</accession>
<dbReference type="EMBL" id="JAODUP010000880">
    <property type="protein sequence ID" value="KAK2143076.1"/>
    <property type="molecule type" value="Genomic_DNA"/>
</dbReference>
<evidence type="ECO:0000256" key="1">
    <source>
        <dbReference type="ARBA" id="ARBA00022837"/>
    </source>
</evidence>
<dbReference type="Proteomes" id="UP001208570">
    <property type="component" value="Unassembled WGS sequence"/>
</dbReference>
<dbReference type="SMART" id="SM00054">
    <property type="entry name" value="EFh"/>
    <property type="match status" value="1"/>
</dbReference>
<proteinExistence type="predicted"/>
<dbReference type="InterPro" id="IPR002048">
    <property type="entry name" value="EF_hand_dom"/>
</dbReference>
<dbReference type="Pfam" id="PF13202">
    <property type="entry name" value="EF-hand_5"/>
    <property type="match status" value="1"/>
</dbReference>
<evidence type="ECO:0000259" key="2">
    <source>
        <dbReference type="PROSITE" id="PS50222"/>
    </source>
</evidence>
<dbReference type="GO" id="GO:0005509">
    <property type="term" value="F:calcium ion binding"/>
    <property type="evidence" value="ECO:0007669"/>
    <property type="project" value="InterPro"/>
</dbReference>
<evidence type="ECO:0000313" key="3">
    <source>
        <dbReference type="EMBL" id="KAK2143076.1"/>
    </source>
</evidence>
<gene>
    <name evidence="3" type="ORF">LSH36_880g00047</name>
</gene>
<dbReference type="Pfam" id="PF13405">
    <property type="entry name" value="EF-hand_6"/>
    <property type="match status" value="1"/>
</dbReference>
<protein>
    <recommendedName>
        <fullName evidence="2">EF-hand domain-containing protein</fullName>
    </recommendedName>
</protein>
<organism evidence="3 4">
    <name type="scientific">Paralvinella palmiformis</name>
    <dbReference type="NCBI Taxonomy" id="53620"/>
    <lineage>
        <taxon>Eukaryota</taxon>
        <taxon>Metazoa</taxon>
        <taxon>Spiralia</taxon>
        <taxon>Lophotrochozoa</taxon>
        <taxon>Annelida</taxon>
        <taxon>Polychaeta</taxon>
        <taxon>Sedentaria</taxon>
        <taxon>Canalipalpata</taxon>
        <taxon>Terebellida</taxon>
        <taxon>Terebelliformia</taxon>
        <taxon>Alvinellidae</taxon>
        <taxon>Paralvinella</taxon>
    </lineage>
</organism>
<dbReference type="AlphaFoldDB" id="A0AAD9IYT4"/>
<comment type="caution">
    <text evidence="3">The sequence shown here is derived from an EMBL/GenBank/DDBJ whole genome shotgun (WGS) entry which is preliminary data.</text>
</comment>
<dbReference type="InterPro" id="IPR018247">
    <property type="entry name" value="EF_Hand_1_Ca_BS"/>
</dbReference>
<dbReference type="PROSITE" id="PS50222">
    <property type="entry name" value="EF_HAND_2"/>
    <property type="match status" value="1"/>
</dbReference>
<keyword evidence="4" id="KW-1185">Reference proteome</keyword>
<sequence length="61" mass="7199">MSVNDDELRQVFDAFDEDKNGEISPKELFNYMVVMFDTDGDAKISWDEFKNGIIKYLEEKK</sequence>
<reference evidence="3" key="1">
    <citation type="journal article" date="2023" name="Mol. Biol. Evol.">
        <title>Third-Generation Sequencing Reveals the Adaptive Role of the Epigenome in Three Deep-Sea Polychaetes.</title>
        <authorList>
            <person name="Perez M."/>
            <person name="Aroh O."/>
            <person name="Sun Y."/>
            <person name="Lan Y."/>
            <person name="Juniper S.K."/>
            <person name="Young C.R."/>
            <person name="Angers B."/>
            <person name="Qian P.Y."/>
        </authorList>
    </citation>
    <scope>NUCLEOTIDE SEQUENCE</scope>
    <source>
        <strain evidence="3">P08H-3</strain>
    </source>
</reference>
<dbReference type="Gene3D" id="1.10.238.10">
    <property type="entry name" value="EF-hand"/>
    <property type="match status" value="1"/>
</dbReference>
<feature type="domain" description="EF-hand" evidence="2">
    <location>
        <begin position="3"/>
        <end position="38"/>
    </location>
</feature>
<evidence type="ECO:0000313" key="4">
    <source>
        <dbReference type="Proteomes" id="UP001208570"/>
    </source>
</evidence>
<dbReference type="PROSITE" id="PS00018">
    <property type="entry name" value="EF_HAND_1"/>
    <property type="match status" value="1"/>
</dbReference>
<keyword evidence="1" id="KW-0106">Calcium</keyword>
<dbReference type="InterPro" id="IPR011992">
    <property type="entry name" value="EF-hand-dom_pair"/>
</dbReference>